<evidence type="ECO:0000313" key="4">
    <source>
        <dbReference type="WBParaSite" id="Hba_01594"/>
    </source>
</evidence>
<feature type="chain" id="PRO_5009310531" evidence="2">
    <location>
        <begin position="17"/>
        <end position="137"/>
    </location>
</feature>
<evidence type="ECO:0000313" key="3">
    <source>
        <dbReference type="Proteomes" id="UP000095283"/>
    </source>
</evidence>
<proteinExistence type="predicted"/>
<name>A0A1I7WAA7_HETBA</name>
<protein>
    <submittedName>
        <fullName evidence="4">Secreted protein</fullName>
    </submittedName>
</protein>
<evidence type="ECO:0000256" key="1">
    <source>
        <dbReference type="SAM" id="Phobius"/>
    </source>
</evidence>
<evidence type="ECO:0000256" key="2">
    <source>
        <dbReference type="SAM" id="SignalP"/>
    </source>
</evidence>
<feature type="signal peptide" evidence="2">
    <location>
        <begin position="1"/>
        <end position="16"/>
    </location>
</feature>
<keyword evidence="1" id="KW-0812">Transmembrane</keyword>
<accession>A0A1I7WAA7</accession>
<organism evidence="3 4">
    <name type="scientific">Heterorhabditis bacteriophora</name>
    <name type="common">Entomopathogenic nematode worm</name>
    <dbReference type="NCBI Taxonomy" id="37862"/>
    <lineage>
        <taxon>Eukaryota</taxon>
        <taxon>Metazoa</taxon>
        <taxon>Ecdysozoa</taxon>
        <taxon>Nematoda</taxon>
        <taxon>Chromadorea</taxon>
        <taxon>Rhabditida</taxon>
        <taxon>Rhabditina</taxon>
        <taxon>Rhabditomorpha</taxon>
        <taxon>Strongyloidea</taxon>
        <taxon>Heterorhabditidae</taxon>
        <taxon>Heterorhabditis</taxon>
    </lineage>
</organism>
<dbReference type="AlphaFoldDB" id="A0A1I7WAA7"/>
<keyword evidence="1" id="KW-1133">Transmembrane helix</keyword>
<dbReference type="Proteomes" id="UP000095283">
    <property type="component" value="Unplaced"/>
</dbReference>
<keyword evidence="3" id="KW-1185">Reference proteome</keyword>
<feature type="transmembrane region" description="Helical" evidence="1">
    <location>
        <begin position="34"/>
        <end position="52"/>
    </location>
</feature>
<keyword evidence="1" id="KW-0472">Membrane</keyword>
<feature type="transmembrane region" description="Helical" evidence="1">
    <location>
        <begin position="73"/>
        <end position="92"/>
    </location>
</feature>
<keyword evidence="2" id="KW-0732">Signal</keyword>
<dbReference type="WBParaSite" id="Hba_01594">
    <property type="protein sequence ID" value="Hba_01594"/>
    <property type="gene ID" value="Hba_01594"/>
</dbReference>
<reference evidence="4" key="1">
    <citation type="submission" date="2016-11" db="UniProtKB">
        <authorList>
            <consortium name="WormBaseParasite"/>
        </authorList>
    </citation>
    <scope>IDENTIFICATION</scope>
</reference>
<sequence length="137" mass="15869">MAGWMYVRCCSTLALALCIPRSLNLSSSFSFGCFDYLFAFTLYFSIISSLFSQRRPPVVISNYEFKLQMCISTTSRFIYSMIQLLPFLTLLFPKIRNLQQVYKFHGLSHPCYTALYISSFKPTPDFYSTPTFYSTPI</sequence>